<keyword evidence="2" id="KW-1185">Reference proteome</keyword>
<organism evidence="1 2">
    <name type="scientific">Amycolatopsis coloradensis</name>
    <dbReference type="NCBI Taxonomy" id="76021"/>
    <lineage>
        <taxon>Bacteria</taxon>
        <taxon>Bacillati</taxon>
        <taxon>Actinomycetota</taxon>
        <taxon>Actinomycetes</taxon>
        <taxon>Pseudonocardiales</taxon>
        <taxon>Pseudonocardiaceae</taxon>
        <taxon>Amycolatopsis</taxon>
    </lineage>
</organism>
<evidence type="ECO:0000313" key="1">
    <source>
        <dbReference type="EMBL" id="WYW14247.1"/>
    </source>
</evidence>
<proteinExistence type="predicted"/>
<gene>
    <name evidence="1" type="ORF">LCL61_01635</name>
</gene>
<accession>A0ACD5B4I3</accession>
<name>A0ACD5B4I3_9PSEU</name>
<evidence type="ECO:0000313" key="2">
    <source>
        <dbReference type="Proteomes" id="UP001456344"/>
    </source>
</evidence>
<dbReference type="EMBL" id="CP150484">
    <property type="protein sequence ID" value="WYW14247.1"/>
    <property type="molecule type" value="Genomic_DNA"/>
</dbReference>
<dbReference type="Proteomes" id="UP001456344">
    <property type="component" value="Chromosome"/>
</dbReference>
<reference evidence="1" key="1">
    <citation type="submission" date="2023-10" db="EMBL/GenBank/DDBJ databases">
        <title>Whole genome sequencing of actinobacterial strain Amycolatopsis sp. (BCA-696) identifies the underlying plant growth-promoting genes.</title>
        <authorList>
            <person name="Gandham P."/>
            <person name="Vadla N."/>
            <person name="Saji A."/>
            <person name="Srinivas V."/>
            <person name="Ruperao P."/>
            <person name="Selvanayagam S."/>
            <person name="Saxena R.K."/>
            <person name="Rathore A."/>
            <person name="Gopalakrishnan S."/>
            <person name="Thakur V."/>
        </authorList>
    </citation>
    <scope>NUCLEOTIDE SEQUENCE</scope>
    <source>
        <strain evidence="1">BCA-696</strain>
    </source>
</reference>
<sequence>MTETPAKPASPEGGKSAAAALNPSAAITDFGIDTTSMSTREAVGDYFSRLKAGQLGSLPALLGLLVLVIVFASLSDTFLTMNNIANLMAQGAGKAIIAMGIVFVLLLGEIDLSAGTASGVTAAVLAMHYVRNGNLLGGMGNGVFIAFLVVLAIAALLGVVLRIWAGVGFAVLAIALVLSGTAANPWIEMLLAISVGGAIGVLTGFLVSKIGMPSFVVTLALFLAWQGVILQFIGEGGTLGISTSDVLFKVANGNLSTVGSWVLFLIAAGGFAAVTLGQHFSRLKRGLVTQPTPMVLFKVGAIAVVAAIATYLLTLNRAPNPNIVISGVPYVVPIVLGLLVLGTYVLNRTQYGRHIYAVGGNREAARRAGINVEKIRASVFVICSAVAAVGAIVYSSKVGSVDPQAGGLNTLLFAVGAAVIGGTSLFGGKGRVVDAVIGGLVLAVVENALGLLKQSAAVVNIVTGLVLLLAATVDALSRRRAAASPR</sequence>
<protein>
    <submittedName>
        <fullName evidence="1">ABC transporter permease</fullName>
    </submittedName>
</protein>